<protein>
    <submittedName>
        <fullName evidence="2">Uncharacterized protein</fullName>
    </submittedName>
</protein>
<evidence type="ECO:0000313" key="3">
    <source>
        <dbReference type="Proteomes" id="UP001472866"/>
    </source>
</evidence>
<reference evidence="2 3" key="1">
    <citation type="submission" date="2024-03" db="EMBL/GenBank/DDBJ databases">
        <title>Complete genome sequence of the green alga Chloropicon roscoffensis RCC1871.</title>
        <authorList>
            <person name="Lemieux C."/>
            <person name="Pombert J.-F."/>
            <person name="Otis C."/>
            <person name="Turmel M."/>
        </authorList>
    </citation>
    <scope>NUCLEOTIDE SEQUENCE [LARGE SCALE GENOMIC DNA]</scope>
    <source>
        <strain evidence="2 3">RCC1871</strain>
    </source>
</reference>
<keyword evidence="3" id="KW-1185">Reference proteome</keyword>
<evidence type="ECO:0000256" key="1">
    <source>
        <dbReference type="SAM" id="MobiDB-lite"/>
    </source>
</evidence>
<dbReference type="AlphaFoldDB" id="A0AAX4P3W9"/>
<feature type="compositionally biased region" description="Polar residues" evidence="1">
    <location>
        <begin position="324"/>
        <end position="335"/>
    </location>
</feature>
<feature type="region of interest" description="Disordered" evidence="1">
    <location>
        <begin position="77"/>
        <end position="119"/>
    </location>
</feature>
<evidence type="ECO:0000313" key="2">
    <source>
        <dbReference type="EMBL" id="WZN60773.1"/>
    </source>
</evidence>
<name>A0AAX4P3W9_9CHLO</name>
<organism evidence="2 3">
    <name type="scientific">Chloropicon roscoffensis</name>
    <dbReference type="NCBI Taxonomy" id="1461544"/>
    <lineage>
        <taxon>Eukaryota</taxon>
        <taxon>Viridiplantae</taxon>
        <taxon>Chlorophyta</taxon>
        <taxon>Chloropicophyceae</taxon>
        <taxon>Chloropicales</taxon>
        <taxon>Chloropicaceae</taxon>
        <taxon>Chloropicon</taxon>
    </lineage>
</organism>
<feature type="region of interest" description="Disordered" evidence="1">
    <location>
        <begin position="261"/>
        <end position="341"/>
    </location>
</feature>
<dbReference type="Proteomes" id="UP001472866">
    <property type="component" value="Chromosome 03"/>
</dbReference>
<dbReference type="EMBL" id="CP151503">
    <property type="protein sequence ID" value="WZN60773.1"/>
    <property type="molecule type" value="Genomic_DNA"/>
</dbReference>
<proteinExistence type="predicted"/>
<sequence>MAKEPESWGELVANYRDDYGSRSYQTIKKDGSNAVRRLSTSGPFLTDLTGINNYSRTGKGKERGNQEIGKAINDRHGWGTLDLLQPNEGGSGKQGAQPQKGTGRRLIPGAGPGVAANRPAPAHLTDRKNLFGVLQGSEAGATDGWIGNELIDPTKGKTCASSGRADGKSWIKMEKGTRVEDDGWIGNIQIQPAKGKKPTPGPEQRTARKDLFEVMNGTGNSSIQDSWIGNIAIDPSKGKGYSGRGKQEDLHGVMQHKYLKGDERGSASGPAPAPAARKENIGGFNFSESKQEKYGKKILEKPSSNDARADKKTGTKKLPVPGSRSGSDIGPTSGQGIDLLYWQKPTKQRTTTGNGYTIFG</sequence>
<gene>
    <name evidence="2" type="ORF">HKI87_03g23070</name>
</gene>
<feature type="compositionally biased region" description="Basic and acidic residues" evidence="1">
    <location>
        <begin position="289"/>
        <end position="300"/>
    </location>
</feature>
<accession>A0AAX4P3W9</accession>